<dbReference type="Proteomes" id="UP001596292">
    <property type="component" value="Unassembled WGS sequence"/>
</dbReference>
<sequence>MANPRGKRSPELRESQVDDGVNADVASTEVLPALPAHLVFLFEGRPLLRNESAERFDVLQRSIIQELKPQDIIEALWTKDIIDLIWESQRLRQWRNLILEHADLQAAKELFTPSMYNLDPFGALYEDHRGPDKLAAAWLKGKERETNLVKVLLSERGLTAENVRAHGFFMNLASMERIDRMTQAMDRRRDKLFHDIEDKRANFAPRARSVFSDVIDIDSKQVR</sequence>
<dbReference type="RefSeq" id="WP_378972320.1">
    <property type="nucleotide sequence ID" value="NZ_JBHSWN010000001.1"/>
</dbReference>
<evidence type="ECO:0000313" key="1">
    <source>
        <dbReference type="EMBL" id="MFC6791440.1"/>
    </source>
</evidence>
<name>A0ABW2BMT8_9HYPH</name>
<accession>A0ABW2BMT8</accession>
<proteinExistence type="predicted"/>
<keyword evidence="2" id="KW-1185">Reference proteome</keyword>
<protein>
    <submittedName>
        <fullName evidence="1">Uncharacterized protein</fullName>
    </submittedName>
</protein>
<dbReference type="EMBL" id="JBHSWN010000001">
    <property type="protein sequence ID" value="MFC6791440.1"/>
    <property type="molecule type" value="Genomic_DNA"/>
</dbReference>
<comment type="caution">
    <text evidence="1">The sequence shown here is derived from an EMBL/GenBank/DDBJ whole genome shotgun (WGS) entry which is preliminary data.</text>
</comment>
<gene>
    <name evidence="1" type="ORF">ACFQE0_18550</name>
</gene>
<evidence type="ECO:0000313" key="2">
    <source>
        <dbReference type="Proteomes" id="UP001596292"/>
    </source>
</evidence>
<organism evidence="1 2">
    <name type="scientific">Methylobacterium komagatae</name>
    <dbReference type="NCBI Taxonomy" id="374425"/>
    <lineage>
        <taxon>Bacteria</taxon>
        <taxon>Pseudomonadati</taxon>
        <taxon>Pseudomonadota</taxon>
        <taxon>Alphaproteobacteria</taxon>
        <taxon>Hyphomicrobiales</taxon>
        <taxon>Methylobacteriaceae</taxon>
        <taxon>Methylobacterium</taxon>
    </lineage>
</organism>
<reference evidence="2" key="1">
    <citation type="journal article" date="2019" name="Int. J. Syst. Evol. Microbiol.">
        <title>The Global Catalogue of Microorganisms (GCM) 10K type strain sequencing project: providing services to taxonomists for standard genome sequencing and annotation.</title>
        <authorList>
            <consortium name="The Broad Institute Genomics Platform"/>
            <consortium name="The Broad Institute Genome Sequencing Center for Infectious Disease"/>
            <person name="Wu L."/>
            <person name="Ma J."/>
        </authorList>
    </citation>
    <scope>NUCLEOTIDE SEQUENCE [LARGE SCALE GENOMIC DNA]</scope>
    <source>
        <strain evidence="2">CCUG 48316</strain>
    </source>
</reference>